<evidence type="ECO:0000259" key="5">
    <source>
        <dbReference type="Pfam" id="PF08100"/>
    </source>
</evidence>
<accession>A0A4R7I1Q3</accession>
<dbReference type="PANTHER" id="PTHR43712">
    <property type="entry name" value="PUTATIVE (AFU_ORTHOLOGUE AFUA_4G14580)-RELATED"/>
    <property type="match status" value="1"/>
</dbReference>
<dbReference type="Gene3D" id="3.40.50.150">
    <property type="entry name" value="Vaccinia Virus protein VP39"/>
    <property type="match status" value="1"/>
</dbReference>
<dbReference type="Proteomes" id="UP000294558">
    <property type="component" value="Unassembled WGS sequence"/>
</dbReference>
<keyword evidence="7" id="KW-1185">Reference proteome</keyword>
<dbReference type="Pfam" id="PF00891">
    <property type="entry name" value="Methyltransf_2"/>
    <property type="match status" value="1"/>
</dbReference>
<organism evidence="6 7">
    <name type="scientific">Ilumatobacter fluminis</name>
    <dbReference type="NCBI Taxonomy" id="467091"/>
    <lineage>
        <taxon>Bacteria</taxon>
        <taxon>Bacillati</taxon>
        <taxon>Actinomycetota</taxon>
        <taxon>Acidimicrobiia</taxon>
        <taxon>Acidimicrobiales</taxon>
        <taxon>Ilumatobacteraceae</taxon>
        <taxon>Ilumatobacter</taxon>
    </lineage>
</organism>
<evidence type="ECO:0000313" key="7">
    <source>
        <dbReference type="Proteomes" id="UP000294558"/>
    </source>
</evidence>
<dbReference type="RefSeq" id="WP_133869667.1">
    <property type="nucleotide sequence ID" value="NZ_SOAU01000001.1"/>
</dbReference>
<dbReference type="PIRSF" id="PIRSF005739">
    <property type="entry name" value="O-mtase"/>
    <property type="match status" value="1"/>
</dbReference>
<protein>
    <submittedName>
        <fullName evidence="6">Methyltransferase family protein</fullName>
    </submittedName>
</protein>
<feature type="domain" description="O-methyltransferase C-terminal" evidence="4">
    <location>
        <begin position="189"/>
        <end position="338"/>
    </location>
</feature>
<dbReference type="InterPro" id="IPR012967">
    <property type="entry name" value="COMT_dimerisation"/>
</dbReference>
<feature type="domain" description="O-methyltransferase dimerisation" evidence="5">
    <location>
        <begin position="39"/>
        <end position="113"/>
    </location>
</feature>
<name>A0A4R7I1Q3_9ACTN</name>
<evidence type="ECO:0000256" key="2">
    <source>
        <dbReference type="ARBA" id="ARBA00022679"/>
    </source>
</evidence>
<dbReference type="InterPro" id="IPR001077">
    <property type="entry name" value="COMT_C"/>
</dbReference>
<keyword evidence="2 6" id="KW-0808">Transferase</keyword>
<dbReference type="OrthoDB" id="9766840at2"/>
<reference evidence="6 7" key="1">
    <citation type="submission" date="2019-03" db="EMBL/GenBank/DDBJ databases">
        <title>Sequencing the genomes of 1000 actinobacteria strains.</title>
        <authorList>
            <person name="Klenk H.-P."/>
        </authorList>
    </citation>
    <scope>NUCLEOTIDE SEQUENCE [LARGE SCALE GENOMIC DNA]</scope>
    <source>
        <strain evidence="6 7">DSM 18936</strain>
    </source>
</reference>
<dbReference type="AlphaFoldDB" id="A0A4R7I1Q3"/>
<evidence type="ECO:0000256" key="3">
    <source>
        <dbReference type="ARBA" id="ARBA00022691"/>
    </source>
</evidence>
<dbReference type="InterPro" id="IPR029063">
    <property type="entry name" value="SAM-dependent_MTases_sf"/>
</dbReference>
<dbReference type="GO" id="GO:0008171">
    <property type="term" value="F:O-methyltransferase activity"/>
    <property type="evidence" value="ECO:0007669"/>
    <property type="project" value="InterPro"/>
</dbReference>
<dbReference type="EMBL" id="SOAU01000001">
    <property type="protein sequence ID" value="TDT17375.1"/>
    <property type="molecule type" value="Genomic_DNA"/>
</dbReference>
<keyword evidence="1 6" id="KW-0489">Methyltransferase</keyword>
<proteinExistence type="predicted"/>
<comment type="caution">
    <text evidence="6">The sequence shown here is derived from an EMBL/GenBank/DDBJ whole genome shotgun (WGS) entry which is preliminary data.</text>
</comment>
<dbReference type="InterPro" id="IPR036390">
    <property type="entry name" value="WH_DNA-bd_sf"/>
</dbReference>
<dbReference type="GO" id="GO:0046983">
    <property type="term" value="F:protein dimerization activity"/>
    <property type="evidence" value="ECO:0007669"/>
    <property type="project" value="InterPro"/>
</dbReference>
<dbReference type="Gene3D" id="1.10.10.10">
    <property type="entry name" value="Winged helix-like DNA-binding domain superfamily/Winged helix DNA-binding domain"/>
    <property type="match status" value="1"/>
</dbReference>
<dbReference type="PANTHER" id="PTHR43712:SF2">
    <property type="entry name" value="O-METHYLTRANSFERASE CICE"/>
    <property type="match status" value="1"/>
</dbReference>
<evidence type="ECO:0000256" key="1">
    <source>
        <dbReference type="ARBA" id="ARBA00022603"/>
    </source>
</evidence>
<dbReference type="SUPFAM" id="SSF46785">
    <property type="entry name" value="Winged helix' DNA-binding domain"/>
    <property type="match status" value="1"/>
</dbReference>
<keyword evidence="3" id="KW-0949">S-adenosyl-L-methionine</keyword>
<dbReference type="Pfam" id="PF08100">
    <property type="entry name" value="Dimerisation"/>
    <property type="match status" value="1"/>
</dbReference>
<dbReference type="SUPFAM" id="SSF53335">
    <property type="entry name" value="S-adenosyl-L-methionine-dependent methyltransferases"/>
    <property type="match status" value="1"/>
</dbReference>
<evidence type="ECO:0000313" key="6">
    <source>
        <dbReference type="EMBL" id="TDT17375.1"/>
    </source>
</evidence>
<dbReference type="InterPro" id="IPR036388">
    <property type="entry name" value="WH-like_DNA-bd_sf"/>
</dbReference>
<dbReference type="InterPro" id="IPR016461">
    <property type="entry name" value="COMT-like"/>
</dbReference>
<dbReference type="GO" id="GO:0032259">
    <property type="term" value="P:methylation"/>
    <property type="evidence" value="ECO:0007669"/>
    <property type="project" value="UniProtKB-KW"/>
</dbReference>
<sequence length="364" mass="38929">MTASGDSPFPELKKTHTMARTGRPYTDYKPPAAAPVWAAIEGYGRFHVLVAALELGAFEALARADRRTGEELASELDVSAPHLTTLLEGVVALGFLEHHHGHFSLNDTAKRYLLVDGPASMVDLVPVSPGPLANWSDLTETVRTGAPPSPIDDDPAAFYRPLVAGTFTTIFRCASRADLKLRYSALPAPLVLDLGAGAAPWSCAILGANPGATAVVNDLDGVVDLAEAKLTEHGLTDRCEIRAGDYLEIDVEDDSYDLVVLGHILRAESGDRARALIDRAARALKPGGRVLIGDYFADRQRALEPHALMMGVTMMASTRHGRVFRYADLATELRDAGFEALRLIEPIGFQMVAVGTLAPGGTTP</sequence>
<gene>
    <name evidence="6" type="ORF">BDK89_2983</name>
</gene>
<dbReference type="CDD" id="cd02440">
    <property type="entry name" value="AdoMet_MTases"/>
    <property type="match status" value="1"/>
</dbReference>
<evidence type="ECO:0000259" key="4">
    <source>
        <dbReference type="Pfam" id="PF00891"/>
    </source>
</evidence>
<dbReference type="PROSITE" id="PS51683">
    <property type="entry name" value="SAM_OMT_II"/>
    <property type="match status" value="1"/>
</dbReference>